<dbReference type="GO" id="GO:0005886">
    <property type="term" value="C:plasma membrane"/>
    <property type="evidence" value="ECO:0007669"/>
    <property type="project" value="UniProtKB-SubCell"/>
</dbReference>
<evidence type="ECO:0000256" key="6">
    <source>
        <dbReference type="SAM" id="Phobius"/>
    </source>
</evidence>
<dbReference type="RefSeq" id="WP_308732113.1">
    <property type="nucleotide sequence ID" value="NZ_JAJEQN010000033.1"/>
</dbReference>
<feature type="transmembrane region" description="Helical" evidence="6">
    <location>
        <begin position="12"/>
        <end position="33"/>
    </location>
</feature>
<protein>
    <submittedName>
        <fullName evidence="8">YitT family protein</fullName>
    </submittedName>
</protein>
<sequence>MLQKLTIRQKKLAEYLLIVAGTAVIAVSLQFFLDPDGMVPGGFTGIAIIVKELTKGIVPDGVPLWVTNLILNVPMVPIVLKINGWDFAKRTVVGSLLLSFWLAVIPYVQLMEEPDLFLTSVFGGVSMGIGVGLVFLGKGTTGGTDMCGAILHHFFPYISLPKLMQLLDVVITSVGIMVFGIRIALYSIIVVYLTAKISDRIMEGSTSAKMLYIISDQSALIAEKIIEKLGRGVTGLQGRGMYTNQDKTILICVISPREIARIKDVVLEADSRAFVIVNDSREVLGEGFVEI</sequence>
<dbReference type="Gene3D" id="3.30.70.120">
    <property type="match status" value="1"/>
</dbReference>
<evidence type="ECO:0000313" key="9">
    <source>
        <dbReference type="Proteomes" id="UP001198200"/>
    </source>
</evidence>
<dbReference type="InterPro" id="IPR003740">
    <property type="entry name" value="YitT"/>
</dbReference>
<evidence type="ECO:0000256" key="5">
    <source>
        <dbReference type="ARBA" id="ARBA00023136"/>
    </source>
</evidence>
<evidence type="ECO:0000256" key="2">
    <source>
        <dbReference type="ARBA" id="ARBA00022475"/>
    </source>
</evidence>
<evidence type="ECO:0000256" key="3">
    <source>
        <dbReference type="ARBA" id="ARBA00022692"/>
    </source>
</evidence>
<feature type="transmembrane region" description="Helical" evidence="6">
    <location>
        <begin position="92"/>
        <end position="110"/>
    </location>
</feature>
<dbReference type="Proteomes" id="UP001198200">
    <property type="component" value="Unassembled WGS sequence"/>
</dbReference>
<feature type="transmembrane region" description="Helical" evidence="6">
    <location>
        <begin position="116"/>
        <end position="136"/>
    </location>
</feature>
<reference evidence="8 9" key="1">
    <citation type="submission" date="2021-10" db="EMBL/GenBank/DDBJ databases">
        <title>Anaerobic single-cell dispensing facilitates the cultivation of human gut bacteria.</title>
        <authorList>
            <person name="Afrizal A."/>
        </authorList>
    </citation>
    <scope>NUCLEOTIDE SEQUENCE [LARGE SCALE GENOMIC DNA]</scope>
    <source>
        <strain evidence="8 9">CLA-AA-H224</strain>
    </source>
</reference>
<evidence type="ECO:0000313" key="8">
    <source>
        <dbReference type="EMBL" id="MCC2222356.1"/>
    </source>
</evidence>
<comment type="subcellular location">
    <subcellularLocation>
        <location evidence="1">Cell membrane</location>
        <topology evidence="1">Multi-pass membrane protein</topology>
    </subcellularLocation>
</comment>
<proteinExistence type="predicted"/>
<comment type="caution">
    <text evidence="8">The sequence shown here is derived from an EMBL/GenBank/DDBJ whole genome shotgun (WGS) entry which is preliminary data.</text>
</comment>
<organism evidence="8 9">
    <name type="scientific">Anthropogastromicrobium aceti</name>
    <dbReference type="NCBI Taxonomy" id="2981768"/>
    <lineage>
        <taxon>Bacteria</taxon>
        <taxon>Bacillati</taxon>
        <taxon>Bacillota</taxon>
        <taxon>Clostridia</taxon>
        <taxon>Lachnospirales</taxon>
        <taxon>Lachnospiraceae</taxon>
        <taxon>Anthropogastromicrobium</taxon>
    </lineage>
</organism>
<dbReference type="PANTHER" id="PTHR33545:SF9">
    <property type="entry name" value="UPF0750 MEMBRANE PROTEIN YITE"/>
    <property type="match status" value="1"/>
</dbReference>
<dbReference type="InterPro" id="IPR015867">
    <property type="entry name" value="N-reg_PII/ATP_PRibTrfase_C"/>
</dbReference>
<evidence type="ECO:0000259" key="7">
    <source>
        <dbReference type="Pfam" id="PF10035"/>
    </source>
</evidence>
<dbReference type="InterPro" id="IPR019264">
    <property type="entry name" value="DUF2179"/>
</dbReference>
<accession>A0AAE3JCW1</accession>
<dbReference type="AlphaFoldDB" id="A0AAE3JCW1"/>
<dbReference type="PIRSF" id="PIRSF006483">
    <property type="entry name" value="Membrane_protein_YitT"/>
    <property type="match status" value="1"/>
</dbReference>
<evidence type="ECO:0000256" key="4">
    <source>
        <dbReference type="ARBA" id="ARBA00022989"/>
    </source>
</evidence>
<keyword evidence="9" id="KW-1185">Reference proteome</keyword>
<dbReference type="Pfam" id="PF10035">
    <property type="entry name" value="DUF2179"/>
    <property type="match status" value="1"/>
</dbReference>
<dbReference type="EMBL" id="JAJEQN010000033">
    <property type="protein sequence ID" value="MCC2222356.1"/>
    <property type="molecule type" value="Genomic_DNA"/>
</dbReference>
<dbReference type="CDD" id="cd16380">
    <property type="entry name" value="YitT_C"/>
    <property type="match status" value="1"/>
</dbReference>
<keyword evidence="3 6" id="KW-0812">Transmembrane</keyword>
<feature type="domain" description="DUF2179" evidence="7">
    <location>
        <begin position="231"/>
        <end position="285"/>
    </location>
</feature>
<feature type="transmembrane region" description="Helical" evidence="6">
    <location>
        <begin position="62"/>
        <end position="80"/>
    </location>
</feature>
<feature type="transmembrane region" description="Helical" evidence="6">
    <location>
        <begin position="166"/>
        <end position="193"/>
    </location>
</feature>
<name>A0AAE3JCW1_9FIRM</name>
<dbReference type="InterPro" id="IPR051461">
    <property type="entry name" value="UPF0750_membrane"/>
</dbReference>
<keyword evidence="2" id="KW-1003">Cell membrane</keyword>
<keyword evidence="5 6" id="KW-0472">Membrane</keyword>
<evidence type="ECO:0000256" key="1">
    <source>
        <dbReference type="ARBA" id="ARBA00004651"/>
    </source>
</evidence>
<gene>
    <name evidence="8" type="ORF">LKD48_12050</name>
</gene>
<dbReference type="Pfam" id="PF02588">
    <property type="entry name" value="YitT_membrane"/>
    <property type="match status" value="1"/>
</dbReference>
<dbReference type="PANTHER" id="PTHR33545">
    <property type="entry name" value="UPF0750 MEMBRANE PROTEIN YITT-RELATED"/>
    <property type="match status" value="1"/>
</dbReference>
<keyword evidence="4 6" id="KW-1133">Transmembrane helix</keyword>